<dbReference type="VEuPathDB" id="FungiDB:P170DRAFT_357764"/>
<dbReference type="OrthoDB" id="5376804at2759"/>
<feature type="transmembrane region" description="Helical" evidence="2">
    <location>
        <begin position="521"/>
        <end position="543"/>
    </location>
</feature>
<dbReference type="RefSeq" id="XP_024704335.1">
    <property type="nucleotide sequence ID" value="XM_024844240.1"/>
</dbReference>
<accession>A0A2I2G863</accession>
<keyword evidence="2" id="KW-0472">Membrane</keyword>
<organism evidence="3 4">
    <name type="scientific">Aspergillus steynii IBT 23096</name>
    <dbReference type="NCBI Taxonomy" id="1392250"/>
    <lineage>
        <taxon>Eukaryota</taxon>
        <taxon>Fungi</taxon>
        <taxon>Dikarya</taxon>
        <taxon>Ascomycota</taxon>
        <taxon>Pezizomycotina</taxon>
        <taxon>Eurotiomycetes</taxon>
        <taxon>Eurotiomycetidae</taxon>
        <taxon>Eurotiales</taxon>
        <taxon>Aspergillaceae</taxon>
        <taxon>Aspergillus</taxon>
        <taxon>Aspergillus subgen. Circumdati</taxon>
    </lineage>
</organism>
<feature type="compositionally biased region" description="Basic and acidic residues" evidence="1">
    <location>
        <begin position="1"/>
        <end position="11"/>
    </location>
</feature>
<dbReference type="PANTHER" id="PTHR35394:SF5">
    <property type="entry name" value="DUF3176 DOMAIN-CONTAINING PROTEIN"/>
    <property type="match status" value="1"/>
</dbReference>
<evidence type="ECO:0000313" key="4">
    <source>
        <dbReference type="Proteomes" id="UP000234275"/>
    </source>
</evidence>
<dbReference type="AlphaFoldDB" id="A0A2I2G863"/>
<feature type="transmembrane region" description="Helical" evidence="2">
    <location>
        <begin position="46"/>
        <end position="70"/>
    </location>
</feature>
<dbReference type="Proteomes" id="UP000234275">
    <property type="component" value="Unassembled WGS sequence"/>
</dbReference>
<name>A0A2I2G863_9EURO</name>
<dbReference type="PANTHER" id="PTHR35394">
    <property type="entry name" value="DUF3176 DOMAIN-CONTAINING PROTEIN"/>
    <property type="match status" value="1"/>
</dbReference>
<evidence type="ECO:0000256" key="1">
    <source>
        <dbReference type="SAM" id="MobiDB-lite"/>
    </source>
</evidence>
<dbReference type="Pfam" id="PF11374">
    <property type="entry name" value="DUF3176"/>
    <property type="match status" value="1"/>
</dbReference>
<dbReference type="STRING" id="1392250.A0A2I2G863"/>
<evidence type="ECO:0000313" key="3">
    <source>
        <dbReference type="EMBL" id="PLB49033.1"/>
    </source>
</evidence>
<keyword evidence="4" id="KW-1185">Reference proteome</keyword>
<feature type="region of interest" description="Disordered" evidence="1">
    <location>
        <begin position="1"/>
        <end position="36"/>
    </location>
</feature>
<dbReference type="InterPro" id="IPR021514">
    <property type="entry name" value="DUF3176"/>
</dbReference>
<proteinExistence type="predicted"/>
<protein>
    <submittedName>
        <fullName evidence="3">Uncharacterized protein</fullName>
    </submittedName>
</protein>
<evidence type="ECO:0000256" key="2">
    <source>
        <dbReference type="SAM" id="Phobius"/>
    </source>
</evidence>
<gene>
    <name evidence="3" type="ORF">P170DRAFT_357764</name>
</gene>
<comment type="caution">
    <text evidence="3">The sequence shown here is derived from an EMBL/GenBank/DDBJ whole genome shotgun (WGS) entry which is preliminary data.</text>
</comment>
<reference evidence="3 4" key="1">
    <citation type="submission" date="2016-12" db="EMBL/GenBank/DDBJ databases">
        <title>The genomes of Aspergillus section Nigri reveals drivers in fungal speciation.</title>
        <authorList>
            <consortium name="DOE Joint Genome Institute"/>
            <person name="Vesth T.C."/>
            <person name="Nybo J."/>
            <person name="Theobald S."/>
            <person name="Brandl J."/>
            <person name="Frisvad J.C."/>
            <person name="Nielsen K.F."/>
            <person name="Lyhne E.K."/>
            <person name="Kogle M.E."/>
            <person name="Kuo A."/>
            <person name="Riley R."/>
            <person name="Clum A."/>
            <person name="Nolan M."/>
            <person name="Lipzen A."/>
            <person name="Salamov A."/>
            <person name="Henrissat B."/>
            <person name="Wiebenga A."/>
            <person name="De Vries R.P."/>
            <person name="Grigoriev I.V."/>
            <person name="Mortensen U.H."/>
            <person name="Andersen M.R."/>
            <person name="Baker S.E."/>
        </authorList>
    </citation>
    <scope>NUCLEOTIDE SEQUENCE [LARGE SCALE GENOMIC DNA]</scope>
    <source>
        <strain evidence="3 4">IBT 23096</strain>
    </source>
</reference>
<dbReference type="GeneID" id="36551940"/>
<dbReference type="EMBL" id="MSFO01000004">
    <property type="protein sequence ID" value="PLB49033.1"/>
    <property type="molecule type" value="Genomic_DNA"/>
</dbReference>
<sequence>MLKKSSTRDYKNVSSDPVAPKRSRGQDSSAGQKGRRTKCTPLMDTWIWEITAMIFSTLCFVAIVAVLGAYDQKASPSFPKGLTLNTIVSILATGSKSSLLCMVGTSIGQLKWNWLQGSRRHLLYDLQSFDDASRGPWGSLLVLLHRPKKERLLISLGAIITIASLAFDPFMQQIVNLSTRQVSRESDGARVKQVDVPWRVSSGADIYSAMVSSLNAGIWTGGVKSDPICPSGNCTWPTFRSAGWCSKCEDFTSNATFVGCDVAMFNSSSHDSQKVACNIKIPDGYSINCDLQGVWGNRRMFEEDWRPGLTMKIPFYVIQPMHPRWGPYFNQTILGVRSPLSAVAMVGLSTPNAFTGPDLLQVVSVSGGVPSIRKSSTEFGEIFLNPDSPYESSTVNLNSCWKPHRDQAVDLSISSESSLLKFNPWENSTRFAACPVIGDMTGSGLVDTVYHRYQYNTTINMWESRDQFSYEPPITKALALSSFDSIMSNIAASLTNTAHELLGREVYGVVMNPEVYVVVNWYFIILPGVLIVLGILFLILTILHNRQRGHSHWKSSLLPVVYHGLAEDIGSDELGKASAMEKSALERTVTLGIVDNRRRLALGD</sequence>
<keyword evidence="2" id="KW-0812">Transmembrane</keyword>
<feature type="transmembrane region" description="Helical" evidence="2">
    <location>
        <begin position="152"/>
        <end position="171"/>
    </location>
</feature>
<keyword evidence="2" id="KW-1133">Transmembrane helix</keyword>